<reference evidence="2" key="1">
    <citation type="journal article" date="2010" name="Science">
        <title>Plasticity of animal genome architecture unmasked by rapid evolution of a pelagic tunicate.</title>
        <authorList>
            <person name="Denoeud F."/>
            <person name="Henriet S."/>
            <person name="Mungpakdee S."/>
            <person name="Aury J.M."/>
            <person name="Da Silva C."/>
            <person name="Brinkmann H."/>
            <person name="Mikhaleva J."/>
            <person name="Olsen L.C."/>
            <person name="Jubin C."/>
            <person name="Canestro C."/>
            <person name="Bouquet J.M."/>
            <person name="Danks G."/>
            <person name="Poulain J."/>
            <person name="Campsteijn C."/>
            <person name="Adamski M."/>
            <person name="Cross I."/>
            <person name="Yadetie F."/>
            <person name="Muffato M."/>
            <person name="Louis A."/>
            <person name="Butcher S."/>
            <person name="Tsagkogeorga G."/>
            <person name="Konrad A."/>
            <person name="Singh S."/>
            <person name="Jensen M.F."/>
            <person name="Cong E.H."/>
            <person name="Eikeseth-Otteraa H."/>
            <person name="Noel B."/>
            <person name="Anthouard V."/>
            <person name="Porcel B.M."/>
            <person name="Kachouri-Lafond R."/>
            <person name="Nishino A."/>
            <person name="Ugolini M."/>
            <person name="Chourrout P."/>
            <person name="Nishida H."/>
            <person name="Aasland R."/>
            <person name="Huzurbazar S."/>
            <person name="Westhof E."/>
            <person name="Delsuc F."/>
            <person name="Lehrach H."/>
            <person name="Reinhardt R."/>
            <person name="Weissenbach J."/>
            <person name="Roy S.W."/>
            <person name="Artiguenave F."/>
            <person name="Postlethwait J.H."/>
            <person name="Manak J.R."/>
            <person name="Thompson E.M."/>
            <person name="Jaillon O."/>
            <person name="Du Pasquier L."/>
            <person name="Boudinot P."/>
            <person name="Liberles D.A."/>
            <person name="Volff J.N."/>
            <person name="Philippe H."/>
            <person name="Lenhard B."/>
            <person name="Roest Crollius H."/>
            <person name="Wincker P."/>
            <person name="Chourrout D."/>
        </authorList>
    </citation>
    <scope>NUCLEOTIDE SEQUENCE [LARGE SCALE GENOMIC DNA]</scope>
</reference>
<dbReference type="AlphaFoldDB" id="E4XF61"/>
<evidence type="ECO:0000313" key="2">
    <source>
        <dbReference type="EMBL" id="CBY24246.1"/>
    </source>
</evidence>
<feature type="region of interest" description="Disordered" evidence="1">
    <location>
        <begin position="291"/>
        <end position="321"/>
    </location>
</feature>
<feature type="compositionally biased region" description="Basic residues" evidence="1">
    <location>
        <begin position="449"/>
        <end position="459"/>
    </location>
</feature>
<feature type="compositionally biased region" description="Basic and acidic residues" evidence="1">
    <location>
        <begin position="583"/>
        <end position="592"/>
    </location>
</feature>
<organism evidence="2">
    <name type="scientific">Oikopleura dioica</name>
    <name type="common">Tunicate</name>
    <dbReference type="NCBI Taxonomy" id="34765"/>
    <lineage>
        <taxon>Eukaryota</taxon>
        <taxon>Metazoa</taxon>
        <taxon>Chordata</taxon>
        <taxon>Tunicata</taxon>
        <taxon>Appendicularia</taxon>
        <taxon>Copelata</taxon>
        <taxon>Oikopleuridae</taxon>
        <taxon>Oikopleura</taxon>
    </lineage>
</organism>
<keyword evidence="3" id="KW-1185">Reference proteome</keyword>
<accession>E4XF61</accession>
<protein>
    <submittedName>
        <fullName evidence="2">Uncharacterized protein</fullName>
    </submittedName>
</protein>
<sequence>MFISAWQYDHEKLGEFMSKSYLSAVMKICCTSMPATHRDFTVFHLITEVTLCEQVHVKSHERSECISRLNMLYKNGVFPTLRIPIKTIIARLFDMMRLTPAAMKFAPRDPMPWKCVAYNIEDNEENLVKCCDMEFKRQQHGEKDIIVKNAHISVDCRVITIIPEKIQSFNAVQGTYFRKFTLDISVNMFFDEPWSNLGKKVTFFIEADQSMEIFEKHANIWQWKIPKKAAKPVVEKNNSIKTRKLNNRSPDAMSTISSSKLKTHFLYTICVSIFSDNMSAWKQQIEDHNDRKLQSHLRRQRANSLAETPKEKRGRPKKEKVPIQQPVENFEPKIEKVEKVALPPRRFGAAKFKEPSSLDRTLKEQNKLFDEINNESPTITLNKAANSVLNVGGSKIFLVPQSTIQNDAPKKLPKKRVKSRKLADPSQSPLESSTEEDFVSDGSEYLPAYKKRTKGTKKLAKMDVERPRSSTKKTLKVRDSTTKMQRTKIRHFKSSSEDEELGIVRKPSKVEKTPVLHKKAEDKISHKEAEPEVTEQSRRSGASKSRRSFPKPDLPPVDSLPGPSSESGPDAPVISNPRIGLRKQIEKEKVENQDEEIEEMDTSQLFDGLGFHNYF</sequence>
<gene>
    <name evidence="2" type="ORF">GSOID_T00009599001</name>
</gene>
<evidence type="ECO:0000256" key="1">
    <source>
        <dbReference type="SAM" id="MobiDB-lite"/>
    </source>
</evidence>
<feature type="compositionally biased region" description="Basic residues" evidence="1">
    <location>
        <begin position="411"/>
        <end position="420"/>
    </location>
</feature>
<evidence type="ECO:0000313" key="3">
    <source>
        <dbReference type="Proteomes" id="UP000001307"/>
    </source>
</evidence>
<dbReference type="Proteomes" id="UP000001307">
    <property type="component" value="Unassembled WGS sequence"/>
</dbReference>
<feature type="region of interest" description="Disordered" evidence="1">
    <location>
        <begin position="407"/>
        <end position="601"/>
    </location>
</feature>
<dbReference type="EMBL" id="FN653044">
    <property type="protein sequence ID" value="CBY24246.1"/>
    <property type="molecule type" value="Genomic_DNA"/>
</dbReference>
<proteinExistence type="predicted"/>
<dbReference type="InParanoid" id="E4XF61"/>
<feature type="compositionally biased region" description="Basic and acidic residues" evidence="1">
    <location>
        <begin position="508"/>
        <end position="538"/>
    </location>
</feature>
<name>E4XF61_OIKDI</name>